<dbReference type="InterPro" id="IPR000462">
    <property type="entry name" value="CDP-OH_P_trans"/>
</dbReference>
<feature type="transmembrane region" description="Helical" evidence="3">
    <location>
        <begin position="50"/>
        <end position="72"/>
    </location>
</feature>
<dbReference type="AlphaFoldDB" id="A0A852YG99"/>
<evidence type="ECO:0000256" key="2">
    <source>
        <dbReference type="RuleBase" id="RU003750"/>
    </source>
</evidence>
<evidence type="ECO:0000313" key="5">
    <source>
        <dbReference type="Proteomes" id="UP000553888"/>
    </source>
</evidence>
<dbReference type="Pfam" id="PF01066">
    <property type="entry name" value="CDP-OH_P_transf"/>
    <property type="match status" value="1"/>
</dbReference>
<dbReference type="RefSeq" id="WP_343046715.1">
    <property type="nucleotide sequence ID" value="NZ_JACBZY010000001.1"/>
</dbReference>
<evidence type="ECO:0000313" key="4">
    <source>
        <dbReference type="EMBL" id="NYH00162.1"/>
    </source>
</evidence>
<dbReference type="GO" id="GO:0008654">
    <property type="term" value="P:phospholipid biosynthetic process"/>
    <property type="evidence" value="ECO:0007669"/>
    <property type="project" value="InterPro"/>
</dbReference>
<proteinExistence type="inferred from homology"/>
<reference evidence="4 5" key="1">
    <citation type="submission" date="2020-07" db="EMBL/GenBank/DDBJ databases">
        <title>Sequencing the genomes of 1000 actinobacteria strains.</title>
        <authorList>
            <person name="Klenk H.-P."/>
        </authorList>
    </citation>
    <scope>NUCLEOTIDE SEQUENCE [LARGE SCALE GENOMIC DNA]</scope>
    <source>
        <strain evidence="4 5">DSM 23141</strain>
    </source>
</reference>
<gene>
    <name evidence="4" type="ORF">BJ979_002787</name>
</gene>
<dbReference type="Gene3D" id="1.20.120.1760">
    <property type="match status" value="1"/>
</dbReference>
<keyword evidence="3" id="KW-0812">Transmembrane</keyword>
<dbReference type="GO" id="GO:0016780">
    <property type="term" value="F:phosphotransferase activity, for other substituted phosphate groups"/>
    <property type="evidence" value="ECO:0007669"/>
    <property type="project" value="InterPro"/>
</dbReference>
<keyword evidence="5" id="KW-1185">Reference proteome</keyword>
<comment type="similarity">
    <text evidence="2">Belongs to the CDP-alcohol phosphatidyltransferase class-I family.</text>
</comment>
<comment type="caution">
    <text evidence="4">The sequence shown here is derived from an EMBL/GenBank/DDBJ whole genome shotgun (WGS) entry which is preliminary data.</text>
</comment>
<keyword evidence="3" id="KW-1133">Transmembrane helix</keyword>
<dbReference type="InterPro" id="IPR043130">
    <property type="entry name" value="CDP-OH_PTrfase_TM_dom"/>
</dbReference>
<dbReference type="PROSITE" id="PS00379">
    <property type="entry name" value="CDP_ALCOHOL_P_TRANSF"/>
    <property type="match status" value="1"/>
</dbReference>
<keyword evidence="3" id="KW-0472">Membrane</keyword>
<feature type="transmembrane region" description="Helical" evidence="3">
    <location>
        <begin position="223"/>
        <end position="241"/>
    </location>
</feature>
<accession>A0A852YG99</accession>
<name>A0A852YG99_9MICO</name>
<dbReference type="InterPro" id="IPR048254">
    <property type="entry name" value="CDP_ALCOHOL_P_TRANSF_CS"/>
</dbReference>
<protein>
    <submittedName>
        <fullName evidence="4">Phosphatidylglycerophosphate synthase</fullName>
    </submittedName>
</protein>
<dbReference type="EMBL" id="JACBZY010000001">
    <property type="protein sequence ID" value="NYH00162.1"/>
    <property type="molecule type" value="Genomic_DNA"/>
</dbReference>
<feature type="transmembrane region" description="Helical" evidence="3">
    <location>
        <begin position="78"/>
        <end position="103"/>
    </location>
</feature>
<evidence type="ECO:0000256" key="3">
    <source>
        <dbReference type="SAM" id="Phobius"/>
    </source>
</evidence>
<dbReference type="GO" id="GO:0016020">
    <property type="term" value="C:membrane"/>
    <property type="evidence" value="ECO:0007669"/>
    <property type="project" value="InterPro"/>
</dbReference>
<dbReference type="Proteomes" id="UP000553888">
    <property type="component" value="Unassembled WGS sequence"/>
</dbReference>
<keyword evidence="1 2" id="KW-0808">Transferase</keyword>
<sequence length="252" mass="26117">MTAPITIVPGPTPVPARSLGEALAALDSAQKPGGGVPAYTRWVNRRAARLVAALGYVIGASADAVTVASAVLSAAGLAVLILAPITLWSGLVAALLLALGYVFDSADGQLARLSRTGGPAGEWLDHVVDAIRTPAIHLAVLVALWRHGDVGAGWLWLPIAYTVLAVGQFMSQILAEQLARGLGSDAGIPRGGGALRSLALLPTDMGALCWVFALWAWTPAFLIGYGLLFAVNLVHAVASMARKHRRLRALSS</sequence>
<organism evidence="4 5">
    <name type="scientific">Schumannella luteola</name>
    <dbReference type="NCBI Taxonomy" id="472059"/>
    <lineage>
        <taxon>Bacteria</taxon>
        <taxon>Bacillati</taxon>
        <taxon>Actinomycetota</taxon>
        <taxon>Actinomycetes</taxon>
        <taxon>Micrococcales</taxon>
        <taxon>Microbacteriaceae</taxon>
        <taxon>Schumannella</taxon>
    </lineage>
</organism>
<evidence type="ECO:0000256" key="1">
    <source>
        <dbReference type="ARBA" id="ARBA00022679"/>
    </source>
</evidence>